<dbReference type="InterPro" id="IPR009056">
    <property type="entry name" value="Cyt_c-like_dom"/>
</dbReference>
<evidence type="ECO:0000313" key="7">
    <source>
        <dbReference type="Proteomes" id="UP001319180"/>
    </source>
</evidence>
<dbReference type="GO" id="GO:0046872">
    <property type="term" value="F:metal ion binding"/>
    <property type="evidence" value="ECO:0007669"/>
    <property type="project" value="UniProtKB-KW"/>
</dbReference>
<evidence type="ECO:0000256" key="1">
    <source>
        <dbReference type="ARBA" id="ARBA00022617"/>
    </source>
</evidence>
<dbReference type="SUPFAM" id="SSF50998">
    <property type="entry name" value="Quinoprotein alcohol dehydrogenase-like"/>
    <property type="match status" value="1"/>
</dbReference>
<dbReference type="SMART" id="SM00564">
    <property type="entry name" value="PQQ"/>
    <property type="match status" value="2"/>
</dbReference>
<dbReference type="PANTHER" id="PTHR33751:SF1">
    <property type="entry name" value="CBB3-TYPE CYTOCHROME C OXIDASE SUBUNIT FIXP"/>
    <property type="match status" value="1"/>
</dbReference>
<evidence type="ECO:0000256" key="4">
    <source>
        <dbReference type="PROSITE-ProRule" id="PRU00433"/>
    </source>
</evidence>
<dbReference type="InterPro" id="IPR036909">
    <property type="entry name" value="Cyt_c-like_dom_sf"/>
</dbReference>
<dbReference type="InterPro" id="IPR011047">
    <property type="entry name" value="Quinoprotein_ADH-like_sf"/>
</dbReference>
<keyword evidence="2 4" id="KW-0479">Metal-binding</keyword>
<keyword evidence="3 4" id="KW-0408">Iron</keyword>
<dbReference type="Pfam" id="PF13442">
    <property type="entry name" value="Cytochrome_CBB3"/>
    <property type="match status" value="1"/>
</dbReference>
<evidence type="ECO:0000256" key="2">
    <source>
        <dbReference type="ARBA" id="ARBA00022723"/>
    </source>
</evidence>
<evidence type="ECO:0000256" key="3">
    <source>
        <dbReference type="ARBA" id="ARBA00023004"/>
    </source>
</evidence>
<organism evidence="6 7">
    <name type="scientific">Dawidia soli</name>
    <dbReference type="NCBI Taxonomy" id="2782352"/>
    <lineage>
        <taxon>Bacteria</taxon>
        <taxon>Pseudomonadati</taxon>
        <taxon>Bacteroidota</taxon>
        <taxon>Cytophagia</taxon>
        <taxon>Cytophagales</taxon>
        <taxon>Chryseotaleaceae</taxon>
        <taxon>Dawidia</taxon>
    </lineage>
</organism>
<dbReference type="PANTHER" id="PTHR33751">
    <property type="entry name" value="CBB3-TYPE CYTOCHROME C OXIDASE SUBUNIT FIXP"/>
    <property type="match status" value="1"/>
</dbReference>
<dbReference type="GO" id="GO:0009055">
    <property type="term" value="F:electron transfer activity"/>
    <property type="evidence" value="ECO:0007669"/>
    <property type="project" value="InterPro"/>
</dbReference>
<reference evidence="6 7" key="1">
    <citation type="submission" date="2021-05" db="EMBL/GenBank/DDBJ databases">
        <title>A Polyphasic approach of four new species of the genus Ohtaekwangia: Ohtaekwangia histidinii sp. nov., Ohtaekwangia cretensis sp. nov., Ohtaekwangia indiensis sp. nov., Ohtaekwangia reichenbachii sp. nov. from diverse environment.</title>
        <authorList>
            <person name="Octaviana S."/>
        </authorList>
    </citation>
    <scope>NUCLEOTIDE SEQUENCE [LARGE SCALE GENOMIC DNA]</scope>
    <source>
        <strain evidence="6 7">PWU37</strain>
    </source>
</reference>
<dbReference type="EMBL" id="JAHESC010000051">
    <property type="protein sequence ID" value="MBT1689909.1"/>
    <property type="molecule type" value="Genomic_DNA"/>
</dbReference>
<evidence type="ECO:0000313" key="6">
    <source>
        <dbReference type="EMBL" id="MBT1689909.1"/>
    </source>
</evidence>
<dbReference type="GO" id="GO:0020037">
    <property type="term" value="F:heme binding"/>
    <property type="evidence" value="ECO:0007669"/>
    <property type="project" value="InterPro"/>
</dbReference>
<name>A0AAP2DD94_9BACT</name>
<dbReference type="InterPro" id="IPR050597">
    <property type="entry name" value="Cytochrome_c_Oxidase_Subunit"/>
</dbReference>
<keyword evidence="1 4" id="KW-0349">Heme</keyword>
<dbReference type="Pfam" id="PF01011">
    <property type="entry name" value="PQQ"/>
    <property type="match status" value="2"/>
</dbReference>
<dbReference type="Gene3D" id="2.140.10.10">
    <property type="entry name" value="Quinoprotein alcohol dehydrogenase-like superfamily"/>
    <property type="match status" value="1"/>
</dbReference>
<protein>
    <submittedName>
        <fullName evidence="6">C-type cytochrome</fullName>
    </submittedName>
</protein>
<accession>A0AAP2DD94</accession>
<feature type="domain" description="Cytochrome c" evidence="5">
    <location>
        <begin position="100"/>
        <end position="175"/>
    </location>
</feature>
<dbReference type="Proteomes" id="UP001319180">
    <property type="component" value="Unassembled WGS sequence"/>
</dbReference>
<dbReference type="Gene3D" id="1.10.760.10">
    <property type="entry name" value="Cytochrome c-like domain"/>
    <property type="match status" value="1"/>
</dbReference>
<dbReference type="PROSITE" id="PS51007">
    <property type="entry name" value="CYTC"/>
    <property type="match status" value="1"/>
</dbReference>
<dbReference type="AlphaFoldDB" id="A0AAP2DD94"/>
<dbReference type="InterPro" id="IPR002372">
    <property type="entry name" value="PQQ_rpt_dom"/>
</dbReference>
<dbReference type="InterPro" id="IPR018391">
    <property type="entry name" value="PQQ_b-propeller_rpt"/>
</dbReference>
<gene>
    <name evidence="6" type="ORF">KK078_25325</name>
</gene>
<comment type="caution">
    <text evidence="6">The sequence shown here is derived from an EMBL/GenBank/DDBJ whole genome shotgun (WGS) entry which is preliminary data.</text>
</comment>
<feature type="non-terminal residue" evidence="6">
    <location>
        <position position="1"/>
    </location>
</feature>
<dbReference type="SUPFAM" id="SSF46626">
    <property type="entry name" value="Cytochrome c"/>
    <property type="match status" value="1"/>
</dbReference>
<sequence length="335" mass="36752">PMPQKPAPFIRQTFTEKDINPFLPPAEQQAIRERLRKLHTGRMFTPQSKEGTIIFPGLDGGGEWGGPAVDPTTGVLYVNANEMPWILHMLDAEKTEAAENYGIAGQRLYRQHCMACHGTDRQGSGNYPSLLEVSTKYTPQTLVEFVNTGRRMMPGFQHLSTEEKNAIAVYILNLKERQEEPYEKQLSPAEKFRKLPYNISGYNKFVTATGLPAIAPPWGTLTAIDLNTGEHVWKKVLGEDERMKALGASITGTENYGGPVVTQGGLLFIAATKDGRLRAFHKRTGALLWEAPLPAPGFATPATYEVNGKQYIVIACGGGKLGTTSADSYVAFALP</sequence>
<keyword evidence="7" id="KW-1185">Reference proteome</keyword>
<evidence type="ECO:0000259" key="5">
    <source>
        <dbReference type="PROSITE" id="PS51007"/>
    </source>
</evidence>
<proteinExistence type="predicted"/>
<dbReference type="RefSeq" id="WP_254093131.1">
    <property type="nucleotide sequence ID" value="NZ_JAHESC010000051.1"/>
</dbReference>